<sequence>MEYICAEFSQYTLAIDGFRGCGGQESQEAQLGQTQKYVEENTHRLDLLDGCFEQMLSLSSFSAYPEHNMAPPEHFSGDASK</sequence>
<dbReference type="Proteomes" id="UP000503349">
    <property type="component" value="Chromosome 23"/>
</dbReference>
<organism evidence="1 2">
    <name type="scientific">Channa argus</name>
    <name type="common">Northern snakehead</name>
    <name type="synonym">Ophicephalus argus</name>
    <dbReference type="NCBI Taxonomy" id="215402"/>
    <lineage>
        <taxon>Eukaryota</taxon>
        <taxon>Metazoa</taxon>
        <taxon>Chordata</taxon>
        <taxon>Craniata</taxon>
        <taxon>Vertebrata</taxon>
        <taxon>Euteleostomi</taxon>
        <taxon>Actinopterygii</taxon>
        <taxon>Neopterygii</taxon>
        <taxon>Teleostei</taxon>
        <taxon>Neoteleostei</taxon>
        <taxon>Acanthomorphata</taxon>
        <taxon>Anabantaria</taxon>
        <taxon>Anabantiformes</taxon>
        <taxon>Channoidei</taxon>
        <taxon>Channidae</taxon>
        <taxon>Channa</taxon>
    </lineage>
</organism>
<name>A0A6G1QVT2_CHAAH</name>
<reference evidence="1 2" key="1">
    <citation type="submission" date="2019-02" db="EMBL/GenBank/DDBJ databases">
        <title>Opniocepnalus argus genome.</title>
        <authorList>
            <person name="Zhou C."/>
            <person name="Xiao S."/>
        </authorList>
    </citation>
    <scope>NUCLEOTIDE SEQUENCE [LARGE SCALE GENOMIC DNA]</scope>
    <source>
        <strain evidence="1">OARG1902GOOAL</strain>
        <tissue evidence="1">Muscle</tissue>
    </source>
</reference>
<dbReference type="AlphaFoldDB" id="A0A6G1QVT2"/>
<keyword evidence="2" id="KW-1185">Reference proteome</keyword>
<reference evidence="2" key="2">
    <citation type="submission" date="2019-02" db="EMBL/GenBank/DDBJ databases">
        <title>Opniocepnalus argus Var Kimnra genome.</title>
        <authorList>
            <person name="Zhou C."/>
            <person name="Xiao S."/>
        </authorList>
    </citation>
    <scope>NUCLEOTIDE SEQUENCE [LARGE SCALE GENOMIC DNA]</scope>
</reference>
<evidence type="ECO:0000313" key="2">
    <source>
        <dbReference type="Proteomes" id="UP000503349"/>
    </source>
</evidence>
<proteinExistence type="predicted"/>
<protein>
    <submittedName>
        <fullName evidence="1">Uncharacterized protein</fullName>
    </submittedName>
</protein>
<accession>A0A6G1QVT2</accession>
<evidence type="ECO:0000313" key="1">
    <source>
        <dbReference type="EMBL" id="KAF3706429.1"/>
    </source>
</evidence>
<gene>
    <name evidence="1" type="ORF">EXN66_Car022121</name>
</gene>
<dbReference type="EMBL" id="CM015734">
    <property type="protein sequence ID" value="KAF3706429.1"/>
    <property type="molecule type" value="Genomic_DNA"/>
</dbReference>